<evidence type="ECO:0000313" key="3">
    <source>
        <dbReference type="Proteomes" id="UP001141806"/>
    </source>
</evidence>
<gene>
    <name evidence="2" type="ORF">NE237_031595</name>
</gene>
<dbReference type="AlphaFoldDB" id="A0A9Q0R2B2"/>
<protein>
    <submittedName>
        <fullName evidence="2">Uncharacterized protein</fullName>
    </submittedName>
</protein>
<proteinExistence type="predicted"/>
<name>A0A9Q0R2B2_9MAGN</name>
<evidence type="ECO:0000256" key="1">
    <source>
        <dbReference type="SAM" id="Phobius"/>
    </source>
</evidence>
<keyword evidence="3" id="KW-1185">Reference proteome</keyword>
<keyword evidence="1" id="KW-1133">Transmembrane helix</keyword>
<reference evidence="2" key="1">
    <citation type="journal article" date="2023" name="Plant J.">
        <title>The genome of the king protea, Protea cynaroides.</title>
        <authorList>
            <person name="Chang J."/>
            <person name="Duong T.A."/>
            <person name="Schoeman C."/>
            <person name="Ma X."/>
            <person name="Roodt D."/>
            <person name="Barker N."/>
            <person name="Li Z."/>
            <person name="Van de Peer Y."/>
            <person name="Mizrachi E."/>
        </authorList>
    </citation>
    <scope>NUCLEOTIDE SEQUENCE</scope>
    <source>
        <tissue evidence="2">Young leaves</tissue>
    </source>
</reference>
<keyword evidence="1" id="KW-0472">Membrane</keyword>
<evidence type="ECO:0000313" key="2">
    <source>
        <dbReference type="EMBL" id="KAJ4980758.1"/>
    </source>
</evidence>
<feature type="transmembrane region" description="Helical" evidence="1">
    <location>
        <begin position="12"/>
        <end position="32"/>
    </location>
</feature>
<sequence>MDPLLQIGKAYSLVLVDLVILLSLSSNLVPLLDNVLDHCYKYGLVRATCYELHGYPPGFVRRPPKPSKNVIPQSNIASSDQFSSDNITDTVPTQQNHNSTSIIPSSSIYTTHHITISATHFISEYFIFCRVFQPCEYTNLFFCRSIFSKHIWIIDSGASHRFSPLSSPIMHPVSSFFSIPCFTS</sequence>
<organism evidence="2 3">
    <name type="scientific">Protea cynaroides</name>
    <dbReference type="NCBI Taxonomy" id="273540"/>
    <lineage>
        <taxon>Eukaryota</taxon>
        <taxon>Viridiplantae</taxon>
        <taxon>Streptophyta</taxon>
        <taxon>Embryophyta</taxon>
        <taxon>Tracheophyta</taxon>
        <taxon>Spermatophyta</taxon>
        <taxon>Magnoliopsida</taxon>
        <taxon>Proteales</taxon>
        <taxon>Proteaceae</taxon>
        <taxon>Protea</taxon>
    </lineage>
</organism>
<dbReference type="EMBL" id="JAMYWD010000001">
    <property type="protein sequence ID" value="KAJ4980758.1"/>
    <property type="molecule type" value="Genomic_DNA"/>
</dbReference>
<keyword evidence="1" id="KW-0812">Transmembrane</keyword>
<dbReference type="Proteomes" id="UP001141806">
    <property type="component" value="Unassembled WGS sequence"/>
</dbReference>
<comment type="caution">
    <text evidence="2">The sequence shown here is derived from an EMBL/GenBank/DDBJ whole genome shotgun (WGS) entry which is preliminary data.</text>
</comment>
<accession>A0A9Q0R2B2</accession>